<dbReference type="SMART" id="SM01019">
    <property type="entry name" value="B3"/>
    <property type="match status" value="1"/>
</dbReference>
<dbReference type="PANTHER" id="PTHR31391:SF4">
    <property type="entry name" value="B3 DOMAIN-CONTAINING PROTEIN OS03G0184500"/>
    <property type="match status" value="1"/>
</dbReference>
<dbReference type="Gene3D" id="2.40.330.10">
    <property type="entry name" value="DNA-binding pseudobarrel domain"/>
    <property type="match status" value="1"/>
</dbReference>
<dbReference type="SUPFAM" id="SSF53901">
    <property type="entry name" value="Thiolase-like"/>
    <property type="match status" value="1"/>
</dbReference>
<dbReference type="CDD" id="cd10017">
    <property type="entry name" value="B3_DNA"/>
    <property type="match status" value="1"/>
</dbReference>
<reference evidence="7 8" key="1">
    <citation type="journal article" date="2020" name="IScience">
        <title>Genome Sequencing of the Endangered Kingdonia uniflora (Circaeasteraceae, Ranunculales) Reveals Potential Mechanisms of Evolutionary Specialization.</title>
        <authorList>
            <person name="Sun Y."/>
            <person name="Deng T."/>
            <person name="Zhang A."/>
            <person name="Moore M.J."/>
            <person name="Landis J.B."/>
            <person name="Lin N."/>
            <person name="Zhang H."/>
            <person name="Zhang X."/>
            <person name="Huang J."/>
            <person name="Zhang X."/>
            <person name="Sun H."/>
            <person name="Wang H."/>
        </authorList>
    </citation>
    <scope>NUCLEOTIDE SEQUENCE [LARGE SCALE GENOMIC DNA]</scope>
    <source>
        <strain evidence="7">TB1705</strain>
        <tissue evidence="7">Leaf</tissue>
    </source>
</reference>
<dbReference type="InterPro" id="IPR044837">
    <property type="entry name" value="REM16-like"/>
</dbReference>
<dbReference type="PROSITE" id="PS50863">
    <property type="entry name" value="B3"/>
    <property type="match status" value="1"/>
</dbReference>
<dbReference type="Pfam" id="PF02362">
    <property type="entry name" value="B3"/>
    <property type="match status" value="1"/>
</dbReference>
<keyword evidence="3" id="KW-0238">DNA-binding</keyword>
<comment type="caution">
    <text evidence="7">The sequence shown here is derived from an EMBL/GenBank/DDBJ whole genome shotgun (WGS) entry which is preliminary data.</text>
</comment>
<evidence type="ECO:0000256" key="1">
    <source>
        <dbReference type="ARBA" id="ARBA00004123"/>
    </source>
</evidence>
<keyword evidence="2" id="KW-0805">Transcription regulation</keyword>
<dbReference type="AlphaFoldDB" id="A0A7J7NRZ1"/>
<name>A0A7J7NRZ1_9MAGN</name>
<keyword evidence="8" id="KW-1185">Reference proteome</keyword>
<dbReference type="EMBL" id="JACGCM010000622">
    <property type="protein sequence ID" value="KAF6169863.1"/>
    <property type="molecule type" value="Genomic_DNA"/>
</dbReference>
<keyword evidence="5" id="KW-0539">Nucleus</keyword>
<evidence type="ECO:0000259" key="6">
    <source>
        <dbReference type="PROSITE" id="PS50863"/>
    </source>
</evidence>
<dbReference type="PANTHER" id="PTHR31391">
    <property type="entry name" value="B3 DOMAIN-CONTAINING PROTEIN OS11G0197600-RELATED"/>
    <property type="match status" value="1"/>
</dbReference>
<protein>
    <recommendedName>
        <fullName evidence="6">TF-B3 domain-containing protein</fullName>
    </recommendedName>
</protein>
<organism evidence="7 8">
    <name type="scientific">Kingdonia uniflora</name>
    <dbReference type="NCBI Taxonomy" id="39325"/>
    <lineage>
        <taxon>Eukaryota</taxon>
        <taxon>Viridiplantae</taxon>
        <taxon>Streptophyta</taxon>
        <taxon>Embryophyta</taxon>
        <taxon>Tracheophyta</taxon>
        <taxon>Spermatophyta</taxon>
        <taxon>Magnoliopsida</taxon>
        <taxon>Ranunculales</taxon>
        <taxon>Circaeasteraceae</taxon>
        <taxon>Kingdonia</taxon>
    </lineage>
</organism>
<dbReference type="SUPFAM" id="SSF101936">
    <property type="entry name" value="DNA-binding pseudobarrel domain"/>
    <property type="match status" value="1"/>
</dbReference>
<sequence>MHILLRHRPVTLSTKLSFVPLARILRVNSTKSMIGHLLGASGAVKAVATVQTSIPPARMTRRAFDSRDYFHGTYVAADHAEKSTRAKTCAREQAKEVQQSLDLEHPSFVKSMVWSHVSGGFWSGLHAQFCDLYLPKNDIMVTLVDEKDEEWQVKFKSGGFSTGWTGFFAAHNLADENTLVFQLVKDAKF</sequence>
<gene>
    <name evidence="7" type="ORF">GIB67_034255</name>
</gene>
<feature type="domain" description="TF-B3" evidence="6">
    <location>
        <begin position="108"/>
        <end position="189"/>
    </location>
</feature>
<keyword evidence="4" id="KW-0804">Transcription</keyword>
<dbReference type="OrthoDB" id="1909330at2759"/>
<dbReference type="GO" id="GO:0003677">
    <property type="term" value="F:DNA binding"/>
    <property type="evidence" value="ECO:0007669"/>
    <property type="project" value="UniProtKB-KW"/>
</dbReference>
<dbReference type="InterPro" id="IPR015300">
    <property type="entry name" value="DNA-bd_pseudobarrel_sf"/>
</dbReference>
<dbReference type="InterPro" id="IPR016039">
    <property type="entry name" value="Thiolase-like"/>
</dbReference>
<evidence type="ECO:0000256" key="4">
    <source>
        <dbReference type="ARBA" id="ARBA00023163"/>
    </source>
</evidence>
<accession>A0A7J7NRZ1</accession>
<evidence type="ECO:0000256" key="2">
    <source>
        <dbReference type="ARBA" id="ARBA00023015"/>
    </source>
</evidence>
<comment type="subcellular location">
    <subcellularLocation>
        <location evidence="1">Nucleus</location>
    </subcellularLocation>
</comment>
<evidence type="ECO:0000313" key="8">
    <source>
        <dbReference type="Proteomes" id="UP000541444"/>
    </source>
</evidence>
<dbReference type="GO" id="GO:0016746">
    <property type="term" value="F:acyltransferase activity"/>
    <property type="evidence" value="ECO:0007669"/>
    <property type="project" value="InterPro"/>
</dbReference>
<dbReference type="GO" id="GO:0005634">
    <property type="term" value="C:nucleus"/>
    <property type="evidence" value="ECO:0007669"/>
    <property type="project" value="UniProtKB-SubCell"/>
</dbReference>
<evidence type="ECO:0000256" key="3">
    <source>
        <dbReference type="ARBA" id="ARBA00023125"/>
    </source>
</evidence>
<dbReference type="InterPro" id="IPR003340">
    <property type="entry name" value="B3_DNA-bd"/>
</dbReference>
<proteinExistence type="predicted"/>
<dbReference type="InterPro" id="IPR014031">
    <property type="entry name" value="Ketoacyl_synth_C"/>
</dbReference>
<evidence type="ECO:0000313" key="7">
    <source>
        <dbReference type="EMBL" id="KAF6169863.1"/>
    </source>
</evidence>
<dbReference type="Proteomes" id="UP000541444">
    <property type="component" value="Unassembled WGS sequence"/>
</dbReference>
<evidence type="ECO:0000256" key="5">
    <source>
        <dbReference type="ARBA" id="ARBA00023242"/>
    </source>
</evidence>
<dbReference type="Pfam" id="PF02801">
    <property type="entry name" value="Ketoacyl-synt_C"/>
    <property type="match status" value="1"/>
</dbReference>